<proteinExistence type="predicted"/>
<keyword evidence="1" id="KW-0378">Hydrolase</keyword>
<dbReference type="RefSeq" id="WP_160797850.1">
    <property type="nucleotide sequence ID" value="NZ_WSSB01000014.1"/>
</dbReference>
<dbReference type="Gene3D" id="3.40.1360.10">
    <property type="match status" value="1"/>
</dbReference>
<dbReference type="InterPro" id="IPR027417">
    <property type="entry name" value="P-loop_NTPase"/>
</dbReference>
<dbReference type="AlphaFoldDB" id="A0A845BV16"/>
<dbReference type="Pfam" id="PF13155">
    <property type="entry name" value="Toprim_2"/>
    <property type="match status" value="1"/>
</dbReference>
<dbReference type="GO" id="GO:0004386">
    <property type="term" value="F:helicase activity"/>
    <property type="evidence" value="ECO:0007669"/>
    <property type="project" value="UniProtKB-KW"/>
</dbReference>
<dbReference type="EMBL" id="WSSB01000014">
    <property type="protein sequence ID" value="MXR37996.1"/>
    <property type="molecule type" value="Genomic_DNA"/>
</dbReference>
<dbReference type="CDD" id="cd01029">
    <property type="entry name" value="TOPRIM_primases"/>
    <property type="match status" value="1"/>
</dbReference>
<evidence type="ECO:0000313" key="1">
    <source>
        <dbReference type="EMBL" id="MXR37996.1"/>
    </source>
</evidence>
<dbReference type="Proteomes" id="UP000467214">
    <property type="component" value="Unassembled WGS sequence"/>
</dbReference>
<reference evidence="1 2" key="1">
    <citation type="submission" date="2019-12" db="EMBL/GenBank/DDBJ databases">
        <title>Neisseriaceae gen. nov. sp. Genome sequencing and assembly.</title>
        <authorList>
            <person name="Liu Z."/>
            <person name="Li A."/>
        </authorList>
    </citation>
    <scope>NUCLEOTIDE SEQUENCE [LARGE SCALE GENOMIC DNA]</scope>
    <source>
        <strain evidence="1 2">B2N2-7</strain>
    </source>
</reference>
<dbReference type="SUPFAM" id="SSF52540">
    <property type="entry name" value="P-loop containing nucleoside triphosphate hydrolases"/>
    <property type="match status" value="1"/>
</dbReference>
<comment type="caution">
    <text evidence="1">The sequence shown here is derived from an EMBL/GenBank/DDBJ whole genome shotgun (WGS) entry which is preliminary data.</text>
</comment>
<protein>
    <submittedName>
        <fullName evidence="1">Bifunctional DNA primase/helicase</fullName>
    </submittedName>
</protein>
<keyword evidence="1" id="KW-0067">ATP-binding</keyword>
<evidence type="ECO:0000313" key="2">
    <source>
        <dbReference type="Proteomes" id="UP000467214"/>
    </source>
</evidence>
<name>A0A845BV16_9NEIS</name>
<organism evidence="1 2">
    <name type="scientific">Craterilacuibacter sinensis</name>
    <dbReference type="NCBI Taxonomy" id="2686017"/>
    <lineage>
        <taxon>Bacteria</taxon>
        <taxon>Pseudomonadati</taxon>
        <taxon>Pseudomonadota</taxon>
        <taxon>Betaproteobacteria</taxon>
        <taxon>Neisseriales</taxon>
        <taxon>Neisseriaceae</taxon>
        <taxon>Craterilacuibacter</taxon>
    </lineage>
</organism>
<keyword evidence="2" id="KW-1185">Reference proteome</keyword>
<dbReference type="InterPro" id="IPR034154">
    <property type="entry name" value="TOPRIM_DnaG/twinkle"/>
</dbReference>
<sequence>MDAQLHQQVLDRLDRDFRFKKEQSGWLRQGECPNCKKKELYVHADHPWVVRCGRLSKCGFEGHVRDLYSELFESWSDRFPQAPENPNAAADAYLLHDRGFDLAMINGWYSQETYHSRELDISTATVRFALPGIGHWERLIDRPHRFGKKKAHFNYGCKYQGTWWQAPTQRWDDVQELFIVEGIFKAIALLHHGYAAVSSLTTSNYPYLALKALAEQCERAGRQRPVLVWGLDDDPAGRKVTPEYIRRAEQDGWECRCALVPSHGRKKLDWDDMHRLGRLSEKDMESFRHHGALLIARSATEKAVLLYSRDGRQSFPFDFDSRLYWFKLDMEALNKEIQQLEESMPDATDEERRDEALKKCGGVSEIANCLPTPLYNLRSEVTDESWYYFRVDFPHDDPAVKGNFTAGQLTAASEFKKRLLHMGTGAFFDGNQGQLDALVKRWTYKLKSVKTIDYLGYSIEHGAYVWNEVAAKGGQAVEINEEDYFDIDKLAIKSLFKSIKLDINPDLKAHCDDWFDKLVTCWGIKGVVALAAWFGSFFAEQVRRDFESWPFVEIVGEPGAGKTTLIETLWKLCGRNGFEGDDPMKGSMVGLMRTMAQVSNLPVVMIESDRSEDGGDGSRGRPRQTFHWDSFKSLFNGGSLRTTGVKSSGLDTYTPQFRAALFISQNAAVSASAPIMERIVHLWFDKAKQSQEGREAALELNRMTGSDLSGFMLRAIRHESSVLAELEKNQREYEKAIGQGGVKNLRVQKNHAQLMVMVDCLSFACRITEQQKLAAKEMLLDMAIEREKTLAADHPIVAAFWEMYDYLDGDDPDSAAVLNHSRDDGMIAINLNHMKEVAAERRQDMPDITELKKLLPTSRRHKFIEANRTVNSAINAQFNARTSGPKRSATVKCWVFEAKRSA</sequence>
<gene>
    <name evidence="1" type="ORF">GQF02_13535</name>
</gene>
<keyword evidence="1" id="KW-0347">Helicase</keyword>
<accession>A0A845BV16</accession>
<keyword evidence="1" id="KW-0547">Nucleotide-binding</keyword>